<comment type="caution">
    <text evidence="1">The sequence shown here is derived from an EMBL/GenBank/DDBJ whole genome shotgun (WGS) entry which is preliminary data.</text>
</comment>
<evidence type="ECO:0000313" key="1">
    <source>
        <dbReference type="EMBL" id="NYF56686.1"/>
    </source>
</evidence>
<keyword evidence="2" id="KW-1185">Reference proteome</keyword>
<dbReference type="Proteomes" id="UP000631553">
    <property type="component" value="Unassembled WGS sequence"/>
</dbReference>
<sequence>MSCAVLGGMISPRGRRGRRGLSAPSPNRYSLALSSSCRTRARDSSTWIDGLRSRPRSRRRWRVQPVCVMPPGAVFRGGVEMTTAGGSAAEGRVSVELRSVPDCPNLAPARQELRGALVDLGLPLAVVTEVVGDYPSPSILVNGVDVMGGTGDDSAACRLDLPTGDRIRAALRQAVGAGSATAETELSLVDCCAQPGNAIRADRPHRAEQHIPDLDPRSSCPRFQTGHACTDRRDGAALWVSGDRGPGSGAVAGVGRAAPAV</sequence>
<proteinExistence type="predicted"/>
<gene>
    <name evidence="1" type="ORF">HDA35_002517</name>
</gene>
<reference evidence="1 2" key="1">
    <citation type="submission" date="2020-07" db="EMBL/GenBank/DDBJ databases">
        <title>Sequencing the genomes of 1000 actinobacteria strains.</title>
        <authorList>
            <person name="Klenk H.-P."/>
        </authorList>
    </citation>
    <scope>NUCLEOTIDE SEQUENCE [LARGE SCALE GENOMIC DNA]</scope>
    <source>
        <strain evidence="1 2">DSM 43814</strain>
    </source>
</reference>
<accession>A0ABX2RKA8</accession>
<evidence type="ECO:0000313" key="2">
    <source>
        <dbReference type="Proteomes" id="UP000631553"/>
    </source>
</evidence>
<name>A0ABX2RKA8_9ACTN</name>
<organism evidence="1 2">
    <name type="scientific">Micromonospora purpureochromogenes</name>
    <dbReference type="NCBI Taxonomy" id="47872"/>
    <lineage>
        <taxon>Bacteria</taxon>
        <taxon>Bacillati</taxon>
        <taxon>Actinomycetota</taxon>
        <taxon>Actinomycetes</taxon>
        <taxon>Micromonosporales</taxon>
        <taxon>Micromonosporaceae</taxon>
        <taxon>Micromonospora</taxon>
    </lineage>
</organism>
<evidence type="ECO:0008006" key="3">
    <source>
        <dbReference type="Google" id="ProtNLM"/>
    </source>
</evidence>
<protein>
    <recommendedName>
        <fullName evidence="3">Alkylmercury lyase</fullName>
    </recommendedName>
</protein>
<dbReference type="EMBL" id="JACCCQ010000001">
    <property type="protein sequence ID" value="NYF56686.1"/>
    <property type="molecule type" value="Genomic_DNA"/>
</dbReference>